<evidence type="ECO:0000313" key="1">
    <source>
        <dbReference type="EMBL" id="RRT62144.1"/>
    </source>
</evidence>
<dbReference type="EMBL" id="AMZH03007103">
    <property type="protein sequence ID" value="RRT62144.1"/>
    <property type="molecule type" value="Genomic_DNA"/>
</dbReference>
<dbReference type="AlphaFoldDB" id="A0A426ZDU0"/>
<evidence type="ECO:0000313" key="2">
    <source>
        <dbReference type="Proteomes" id="UP000287651"/>
    </source>
</evidence>
<organism evidence="1 2">
    <name type="scientific">Ensete ventricosum</name>
    <name type="common">Abyssinian banana</name>
    <name type="synonym">Musa ensete</name>
    <dbReference type="NCBI Taxonomy" id="4639"/>
    <lineage>
        <taxon>Eukaryota</taxon>
        <taxon>Viridiplantae</taxon>
        <taxon>Streptophyta</taxon>
        <taxon>Embryophyta</taxon>
        <taxon>Tracheophyta</taxon>
        <taxon>Spermatophyta</taxon>
        <taxon>Magnoliopsida</taxon>
        <taxon>Liliopsida</taxon>
        <taxon>Zingiberales</taxon>
        <taxon>Musaceae</taxon>
        <taxon>Ensete</taxon>
    </lineage>
</organism>
<accession>A0A426ZDU0</accession>
<comment type="caution">
    <text evidence="1">The sequence shown here is derived from an EMBL/GenBank/DDBJ whole genome shotgun (WGS) entry which is preliminary data.</text>
</comment>
<name>A0A426ZDU0_ENSVE</name>
<proteinExistence type="predicted"/>
<gene>
    <name evidence="1" type="ORF">B296_00016458</name>
</gene>
<reference evidence="1 2" key="1">
    <citation type="journal article" date="2014" name="Agronomy (Basel)">
        <title>A Draft Genome Sequence for Ensete ventricosum, the Drought-Tolerant Tree Against Hunger.</title>
        <authorList>
            <person name="Harrison J."/>
            <person name="Moore K.A."/>
            <person name="Paszkiewicz K."/>
            <person name="Jones T."/>
            <person name="Grant M."/>
            <person name="Ambacheew D."/>
            <person name="Muzemil S."/>
            <person name="Studholme D.J."/>
        </authorList>
    </citation>
    <scope>NUCLEOTIDE SEQUENCE [LARGE SCALE GENOMIC DNA]</scope>
</reference>
<sequence length="175" mass="18008">MSDLRISSRRLACATGSSANTTLDLSFTPAVSRNSFHSLALSRYINFMSNGCNPVLADSTFFSSPASRSSNSSSTFGWSNQNKAGESVGVLTEGGLGADADLVVRGAVLDLDADHGGDRSGRGVGLRDALLNEQPARPDLPLLHGAELRCRAAAAAAAAAVAAPEVFDGRPLTAT</sequence>
<dbReference type="Proteomes" id="UP000287651">
    <property type="component" value="Unassembled WGS sequence"/>
</dbReference>
<protein>
    <submittedName>
        <fullName evidence="1">Uncharacterized protein</fullName>
    </submittedName>
</protein>